<gene>
    <name evidence="1" type="ORF">R5W23_003918</name>
</gene>
<evidence type="ECO:0000313" key="1">
    <source>
        <dbReference type="EMBL" id="MDY3562452.1"/>
    </source>
</evidence>
<proteinExistence type="predicted"/>
<dbReference type="Proteomes" id="UP001272242">
    <property type="component" value="Unassembled WGS sequence"/>
</dbReference>
<reference evidence="2" key="1">
    <citation type="journal article" date="2023" name="Mar. Drugs">
        <title>Gemmata algarum, a Novel Planctomycete Isolated from an Algal Mat, Displays Antimicrobial Activity.</title>
        <authorList>
            <person name="Kumar G."/>
            <person name="Kallscheuer N."/>
            <person name="Kashif M."/>
            <person name="Ahamad S."/>
            <person name="Jagadeeshwari U."/>
            <person name="Pannikurungottu S."/>
            <person name="Haufschild T."/>
            <person name="Kabuu M."/>
            <person name="Sasikala C."/>
            <person name="Jogler C."/>
            <person name="Ramana C."/>
        </authorList>
    </citation>
    <scope>NUCLEOTIDE SEQUENCE [LARGE SCALE GENOMIC DNA]</scope>
    <source>
        <strain evidence="2">JC673</strain>
    </source>
</reference>
<evidence type="ECO:0000313" key="2">
    <source>
        <dbReference type="Proteomes" id="UP001272242"/>
    </source>
</evidence>
<dbReference type="EMBL" id="JAXBLV010000213">
    <property type="protein sequence ID" value="MDY3562452.1"/>
    <property type="molecule type" value="Genomic_DNA"/>
</dbReference>
<dbReference type="RefSeq" id="WP_320688783.1">
    <property type="nucleotide sequence ID" value="NZ_JAXBLV010000213.1"/>
</dbReference>
<name>A0ABU5F6Q0_9BACT</name>
<keyword evidence="2" id="KW-1185">Reference proteome</keyword>
<organism evidence="1 2">
    <name type="scientific">Gemmata algarum</name>
    <dbReference type="NCBI Taxonomy" id="2975278"/>
    <lineage>
        <taxon>Bacteria</taxon>
        <taxon>Pseudomonadati</taxon>
        <taxon>Planctomycetota</taxon>
        <taxon>Planctomycetia</taxon>
        <taxon>Gemmatales</taxon>
        <taxon>Gemmataceae</taxon>
        <taxon>Gemmata</taxon>
    </lineage>
</organism>
<protein>
    <submittedName>
        <fullName evidence="1">Uncharacterized protein</fullName>
    </submittedName>
</protein>
<comment type="caution">
    <text evidence="1">The sequence shown here is derived from an EMBL/GenBank/DDBJ whole genome shotgun (WGS) entry which is preliminary data.</text>
</comment>
<accession>A0ABU5F6Q0</accession>
<sequence>MYAGSPPLEPWETDDWQWFHEHRQVITEADWLSCPNPGSLVDYANQQGTATQRKFFLAGAACVRRLWHLLEVPESRVAVQAAEDYAEGHITADQLYKASAAAQVYDRWPASDPRFWAALVASRLRHDIRQNHGDAEETLSALSDAPKVFGEDEAKVHAEKRAIAHLYRCVLGNPFRAAIFIPGWRTNTSIALAHQMYESRDFSAMPILADALRDAGCTSDDILNHCR</sequence>